<feature type="signal peptide" evidence="2">
    <location>
        <begin position="1"/>
        <end position="23"/>
    </location>
</feature>
<reference evidence="4 5" key="1">
    <citation type="submission" date="2018-12" db="EMBL/GenBank/DDBJ databases">
        <title>Complete Genome Sequence of the Corallopyronin A producing Myxobacterium Corallococcus coralloides B035.</title>
        <authorList>
            <person name="Bouhired S.M."/>
            <person name="Rupp O."/>
            <person name="Blom J."/>
            <person name="Schaeberle T.F."/>
            <person name="Kehraus S."/>
            <person name="Schiefer A."/>
            <person name="Pfarr K."/>
            <person name="Goesmann A."/>
            <person name="Hoerauf A."/>
            <person name="Koenig G.M."/>
        </authorList>
    </citation>
    <scope>NUCLEOTIDE SEQUENCE [LARGE SCALE GENOMIC DNA]</scope>
    <source>
        <strain evidence="4 5">B035</strain>
    </source>
</reference>
<protein>
    <recommendedName>
        <fullName evidence="3">Outer membrane protein beta-barrel domain-containing protein</fullName>
    </recommendedName>
</protein>
<sequence length="204" mass="21768">MTGGVVRKSLLLAALALSTPALGATPPEGVPFEPRRGFFTETDLGVFFTVGGENSYSNAQSYVQLGIGYDLTEQISLGAHFALGSSAQNCFAGYLPDSNVCALSDNFTVAFGDLTAAYHVRLANRFYLTPKVAAGYTRLEPRPVNPEDGDPGQSINAFNAGLGIGIEYATSFDHFSVGADLLGRYIIGPNIMTFAVFPRVKYTF</sequence>
<proteinExistence type="predicted"/>
<feature type="chain" id="PRO_5019461803" description="Outer membrane protein beta-barrel domain-containing protein" evidence="2">
    <location>
        <begin position="24"/>
        <end position="204"/>
    </location>
</feature>
<dbReference type="Gene3D" id="2.40.160.20">
    <property type="match status" value="1"/>
</dbReference>
<evidence type="ECO:0000259" key="3">
    <source>
        <dbReference type="Pfam" id="PF13505"/>
    </source>
</evidence>
<dbReference type="InterPro" id="IPR011250">
    <property type="entry name" value="OMP/PagP_B-barrel"/>
</dbReference>
<feature type="domain" description="Outer membrane protein beta-barrel" evidence="3">
    <location>
        <begin position="10"/>
        <end position="183"/>
    </location>
</feature>
<dbReference type="Proteomes" id="UP000288758">
    <property type="component" value="Chromosome"/>
</dbReference>
<dbReference type="Pfam" id="PF13505">
    <property type="entry name" value="OMP_b-brl"/>
    <property type="match status" value="1"/>
</dbReference>
<dbReference type="SUPFAM" id="SSF56925">
    <property type="entry name" value="OMPA-like"/>
    <property type="match status" value="1"/>
</dbReference>
<dbReference type="AlphaFoldDB" id="A0A410RS66"/>
<accession>A0A410RS66</accession>
<evidence type="ECO:0000256" key="1">
    <source>
        <dbReference type="ARBA" id="ARBA00022729"/>
    </source>
</evidence>
<evidence type="ECO:0000313" key="5">
    <source>
        <dbReference type="Proteomes" id="UP000288758"/>
    </source>
</evidence>
<keyword evidence="1 2" id="KW-0732">Signal</keyword>
<name>A0A410RS66_CORCK</name>
<organism evidence="4 5">
    <name type="scientific">Corallococcus coralloides</name>
    <name type="common">Myxococcus coralloides</name>
    <dbReference type="NCBI Taxonomy" id="184914"/>
    <lineage>
        <taxon>Bacteria</taxon>
        <taxon>Pseudomonadati</taxon>
        <taxon>Myxococcota</taxon>
        <taxon>Myxococcia</taxon>
        <taxon>Myxococcales</taxon>
        <taxon>Cystobacterineae</taxon>
        <taxon>Myxococcaceae</taxon>
        <taxon>Corallococcus</taxon>
    </lineage>
</organism>
<gene>
    <name evidence="4" type="ORF">EJ065_3083</name>
</gene>
<evidence type="ECO:0000256" key="2">
    <source>
        <dbReference type="SAM" id="SignalP"/>
    </source>
</evidence>
<dbReference type="InterPro" id="IPR027385">
    <property type="entry name" value="Beta-barrel_OMP"/>
</dbReference>
<dbReference type="EMBL" id="CP034669">
    <property type="protein sequence ID" value="QAT84651.1"/>
    <property type="molecule type" value="Genomic_DNA"/>
</dbReference>
<dbReference type="NCBIfam" id="NF033755">
    <property type="entry name" value="gliding_CglE"/>
    <property type="match status" value="1"/>
</dbReference>
<evidence type="ECO:0000313" key="4">
    <source>
        <dbReference type="EMBL" id="QAT84651.1"/>
    </source>
</evidence>